<reference evidence="8" key="1">
    <citation type="submission" date="2020-04" db="EMBL/GenBank/DDBJ databases">
        <authorList>
            <person name="Neveu A P."/>
        </authorList>
    </citation>
    <scope>NUCLEOTIDE SEQUENCE</scope>
    <source>
        <tissue evidence="8">Whole embryo</tissue>
    </source>
</reference>
<organism evidence="8">
    <name type="scientific">Phallusia mammillata</name>
    <dbReference type="NCBI Taxonomy" id="59560"/>
    <lineage>
        <taxon>Eukaryota</taxon>
        <taxon>Metazoa</taxon>
        <taxon>Chordata</taxon>
        <taxon>Tunicata</taxon>
        <taxon>Ascidiacea</taxon>
        <taxon>Phlebobranchia</taxon>
        <taxon>Ascidiidae</taxon>
        <taxon>Phallusia</taxon>
    </lineage>
</organism>
<dbReference type="PANTHER" id="PTHR10231">
    <property type="entry name" value="NUCLEOTIDE-SUGAR TRANSMEMBRANE TRANSPORTER"/>
    <property type="match status" value="1"/>
</dbReference>
<gene>
    <name evidence="8" type="primary">Slc35a3</name>
</gene>
<dbReference type="InterPro" id="IPR037185">
    <property type="entry name" value="EmrE-like"/>
</dbReference>
<dbReference type="EMBL" id="LR790369">
    <property type="protein sequence ID" value="CAB3266231.1"/>
    <property type="molecule type" value="mRNA"/>
</dbReference>
<feature type="transmembrane region" description="Helical" evidence="7">
    <location>
        <begin position="295"/>
        <end position="313"/>
    </location>
</feature>
<dbReference type="NCBIfam" id="TIGR00803">
    <property type="entry name" value="nst"/>
    <property type="match status" value="1"/>
</dbReference>
<evidence type="ECO:0000313" key="8">
    <source>
        <dbReference type="EMBL" id="CAB3266231.1"/>
    </source>
</evidence>
<evidence type="ECO:0000256" key="5">
    <source>
        <dbReference type="ARBA" id="ARBA00022989"/>
    </source>
</evidence>
<keyword evidence="4 7" id="KW-0812">Transmembrane</keyword>
<feature type="transmembrane region" description="Helical" evidence="7">
    <location>
        <begin position="169"/>
        <end position="193"/>
    </location>
</feature>
<keyword evidence="3" id="KW-0813">Transport</keyword>
<feature type="transmembrane region" description="Helical" evidence="7">
    <location>
        <begin position="269"/>
        <end position="289"/>
    </location>
</feature>
<feature type="transmembrane region" description="Helical" evidence="7">
    <location>
        <begin position="205"/>
        <end position="223"/>
    </location>
</feature>
<feature type="transmembrane region" description="Helical" evidence="7">
    <location>
        <begin position="140"/>
        <end position="157"/>
    </location>
</feature>
<dbReference type="SUPFAM" id="SSF103481">
    <property type="entry name" value="Multidrug resistance efflux transporter EmrE"/>
    <property type="match status" value="1"/>
</dbReference>
<dbReference type="Pfam" id="PF04142">
    <property type="entry name" value="Nuc_sug_transp"/>
    <property type="match status" value="1"/>
</dbReference>
<keyword evidence="5 7" id="KW-1133">Transmembrane helix</keyword>
<dbReference type="GO" id="GO:0015165">
    <property type="term" value="F:pyrimidine nucleotide-sugar transmembrane transporter activity"/>
    <property type="evidence" value="ECO:0007669"/>
    <property type="project" value="InterPro"/>
</dbReference>
<name>A0A6F9DST1_9ASCI</name>
<evidence type="ECO:0000256" key="3">
    <source>
        <dbReference type="ARBA" id="ARBA00022597"/>
    </source>
</evidence>
<accession>A0A6F9DST1</accession>
<feature type="transmembrane region" description="Helical" evidence="7">
    <location>
        <begin position="243"/>
        <end position="262"/>
    </location>
</feature>
<feature type="transmembrane region" description="Helical" evidence="7">
    <location>
        <begin position="115"/>
        <end position="133"/>
    </location>
</feature>
<keyword evidence="3" id="KW-0762">Sugar transport</keyword>
<evidence type="ECO:0000256" key="2">
    <source>
        <dbReference type="ARBA" id="ARBA00009976"/>
    </source>
</evidence>
<dbReference type="GO" id="GO:0000139">
    <property type="term" value="C:Golgi membrane"/>
    <property type="evidence" value="ECO:0007669"/>
    <property type="project" value="UniProtKB-SubCell"/>
</dbReference>
<feature type="transmembrane region" description="Helical" evidence="7">
    <location>
        <begin position="6"/>
        <end position="27"/>
    </location>
</feature>
<dbReference type="AlphaFoldDB" id="A0A6F9DST1"/>
<proteinExistence type="evidence at transcript level"/>
<evidence type="ECO:0000256" key="7">
    <source>
        <dbReference type="SAM" id="Phobius"/>
    </source>
</evidence>
<evidence type="ECO:0000256" key="6">
    <source>
        <dbReference type="ARBA" id="ARBA00023136"/>
    </source>
</evidence>
<keyword evidence="6 7" id="KW-0472">Membrane</keyword>
<comment type="subcellular location">
    <subcellularLocation>
        <location evidence="1">Golgi apparatus membrane</location>
        <topology evidence="1">Multi-pass membrane protein</topology>
    </subcellularLocation>
</comment>
<comment type="similarity">
    <text evidence="2">Belongs to the nucleotide-sugar transporter family. SLC35A subfamily.</text>
</comment>
<dbReference type="InterPro" id="IPR007271">
    <property type="entry name" value="Nuc_sug_transpt"/>
</dbReference>
<evidence type="ECO:0000256" key="1">
    <source>
        <dbReference type="ARBA" id="ARBA00004653"/>
    </source>
</evidence>
<sequence length="322" mass="35733">MSTSTAKYVALCLLVLQNSLMILMLRFSRKVPTNGPRYVSTSVVFLSETLKFTTSLVVIFCQSNYNFKKFFHDIHGATLGRPFDFFKIAVPSGIYAVQNNLLFIALSYLDAATFQISYQLKILTTALFSVLLLKKSLSSVQWGSLVFLMIGVAMVQFPTDADAKTDIVWSNHLFGLFVILIACMSSGFAGVYFELLLKQQTFSLWVRNLQMGGFGIIFAGIQMCWNDGEAVSKYGILQGYNSAVVMVLLLQAYGGLLVAYVIQFTDNIIKGFATSLAIIVSYFLSYLMLDDLHPTLLFTCGAAIVVMSTFLYGQNGQRVKSN</sequence>
<protein>
    <submittedName>
        <fullName evidence="8">UDP-N-acetylglucosamine transporter-like</fullName>
    </submittedName>
</protein>
<dbReference type="PIRSF" id="PIRSF005799">
    <property type="entry name" value="UDP-gal_transpt"/>
    <property type="match status" value="1"/>
</dbReference>
<evidence type="ECO:0000256" key="4">
    <source>
        <dbReference type="ARBA" id="ARBA00022692"/>
    </source>
</evidence>